<dbReference type="GO" id="GO:0044594">
    <property type="term" value="F:17-beta-hydroxysteroid dehydrogenase (NAD+) activity"/>
    <property type="evidence" value="ECO:0007669"/>
    <property type="project" value="TreeGrafter"/>
</dbReference>
<protein>
    <submittedName>
        <fullName evidence="3">3-alpha,7-alpha, 12-alpha-trihydroxy-5-beta-cholest-24-enoyl-CoA hydratase</fullName>
    </submittedName>
</protein>
<feature type="domain" description="Peroxisomal multifunctional enzyme type 2-like N-terminal" evidence="2">
    <location>
        <begin position="18"/>
        <end position="145"/>
    </location>
</feature>
<dbReference type="Gene3D" id="3.10.129.10">
    <property type="entry name" value="Hotdog Thioesterase"/>
    <property type="match status" value="1"/>
</dbReference>
<dbReference type="RefSeq" id="WP_172162734.1">
    <property type="nucleotide sequence ID" value="NZ_WOEZ01000044.1"/>
</dbReference>
<proteinExistence type="predicted"/>
<dbReference type="GO" id="GO:0004300">
    <property type="term" value="F:enoyl-CoA hydratase activity"/>
    <property type="evidence" value="ECO:0007669"/>
    <property type="project" value="TreeGrafter"/>
</dbReference>
<dbReference type="Pfam" id="PF01575">
    <property type="entry name" value="MaoC_dehydratas"/>
    <property type="match status" value="1"/>
</dbReference>
<name>A0A972NK48_9BURK</name>
<dbReference type="AlphaFoldDB" id="A0A972NK48"/>
<feature type="domain" description="MaoC-like" evidence="1">
    <location>
        <begin position="162"/>
        <end position="266"/>
    </location>
</feature>
<sequence>MAVTIEQLQAIRAEAARFSYSDRESFLYALSVGFGRDPLNPGELPYVCENEDAIRTVPTMATVLTQFSALRESGIDYSKVLHAEQRLKVFRPLPAAATIVADYGVTAVVDKGPEKGALIFVETRVRNADDGQPLYTAGATIMARGDGGIGSVGDAPDVLPSPPARAPDQVVSFQTLPGQALLYRLNGDRNPLHSNPAMALRGGFSQPILHGLCTYGVACKTIIASICGYDHARIEQFDVRFTSPVYPGEQLDIDIWNEGTSVMFRCRAPARNVIALNNGVCTFRAFA</sequence>
<evidence type="ECO:0000313" key="4">
    <source>
        <dbReference type="Proteomes" id="UP000655523"/>
    </source>
</evidence>
<dbReference type="InterPro" id="IPR054357">
    <property type="entry name" value="MFE-2_N"/>
</dbReference>
<dbReference type="InterPro" id="IPR029069">
    <property type="entry name" value="HotDog_dom_sf"/>
</dbReference>
<organism evidence="3 4">
    <name type="scientific">Paraburkholderia elongata</name>
    <dbReference type="NCBI Taxonomy" id="2675747"/>
    <lineage>
        <taxon>Bacteria</taxon>
        <taxon>Pseudomonadati</taxon>
        <taxon>Pseudomonadota</taxon>
        <taxon>Betaproteobacteria</taxon>
        <taxon>Burkholderiales</taxon>
        <taxon>Burkholderiaceae</taxon>
        <taxon>Paraburkholderia</taxon>
    </lineage>
</organism>
<dbReference type="CDD" id="cd03448">
    <property type="entry name" value="HDE_HSD"/>
    <property type="match status" value="1"/>
</dbReference>
<dbReference type="GO" id="GO:0006635">
    <property type="term" value="P:fatty acid beta-oxidation"/>
    <property type="evidence" value="ECO:0007669"/>
    <property type="project" value="TreeGrafter"/>
</dbReference>
<evidence type="ECO:0000313" key="3">
    <source>
        <dbReference type="EMBL" id="NPT54846.1"/>
    </source>
</evidence>
<dbReference type="Pfam" id="PF22622">
    <property type="entry name" value="MFE-2_hydrat-2_N"/>
    <property type="match status" value="1"/>
</dbReference>
<reference evidence="3 4" key="1">
    <citation type="submission" date="2019-11" db="EMBL/GenBank/DDBJ databases">
        <title>Metabolism of dissolved organic matter in forest soils.</title>
        <authorList>
            <person name="Cyle K.T."/>
            <person name="Wilhelm R.C."/>
            <person name="Martinez C.E."/>
        </authorList>
    </citation>
    <scope>NUCLEOTIDE SEQUENCE [LARGE SCALE GENOMIC DNA]</scope>
    <source>
        <strain evidence="3 4">5N</strain>
    </source>
</reference>
<gene>
    <name evidence="3" type="ORF">GNZ13_09545</name>
</gene>
<evidence type="ECO:0000259" key="1">
    <source>
        <dbReference type="Pfam" id="PF01575"/>
    </source>
</evidence>
<keyword evidence="4" id="KW-1185">Reference proteome</keyword>
<evidence type="ECO:0000259" key="2">
    <source>
        <dbReference type="Pfam" id="PF22622"/>
    </source>
</evidence>
<comment type="caution">
    <text evidence="3">The sequence shown here is derived from an EMBL/GenBank/DDBJ whole genome shotgun (WGS) entry which is preliminary data.</text>
</comment>
<dbReference type="PANTHER" id="PTHR13078">
    <property type="entry name" value="PEROXISOMAL MULTIFUNCTIONAL ENZYME TYPE 2-RELATED"/>
    <property type="match status" value="1"/>
</dbReference>
<dbReference type="SUPFAM" id="SSF54637">
    <property type="entry name" value="Thioesterase/thiol ester dehydrase-isomerase"/>
    <property type="match status" value="2"/>
</dbReference>
<dbReference type="EMBL" id="WOEZ01000044">
    <property type="protein sequence ID" value="NPT54846.1"/>
    <property type="molecule type" value="Genomic_DNA"/>
</dbReference>
<dbReference type="PANTHER" id="PTHR13078:SF56">
    <property type="entry name" value="PEROXISOMAL MULTIFUNCTIONAL ENZYME TYPE 2"/>
    <property type="match status" value="1"/>
</dbReference>
<accession>A0A972NK48</accession>
<dbReference type="Proteomes" id="UP000655523">
    <property type="component" value="Unassembled WGS sequence"/>
</dbReference>
<dbReference type="InterPro" id="IPR002539">
    <property type="entry name" value="MaoC-like_dom"/>
</dbReference>
<dbReference type="GO" id="GO:0003857">
    <property type="term" value="F:(3S)-3-hydroxyacyl-CoA dehydrogenase (NAD+) activity"/>
    <property type="evidence" value="ECO:0007669"/>
    <property type="project" value="TreeGrafter"/>
</dbReference>